<dbReference type="AlphaFoldDB" id="A0A1S2MD34"/>
<dbReference type="EMBL" id="MLQS01000001">
    <property type="protein sequence ID" value="OIJ22353.1"/>
    <property type="molecule type" value="Genomic_DNA"/>
</dbReference>
<proteinExistence type="predicted"/>
<dbReference type="OrthoDB" id="2926828at2"/>
<evidence type="ECO:0000313" key="2">
    <source>
        <dbReference type="Proteomes" id="UP000180057"/>
    </source>
</evidence>
<accession>A0A1S2MD34</accession>
<name>A0A1S2MD34_9BACI</name>
<dbReference type="Proteomes" id="UP000180057">
    <property type="component" value="Unassembled WGS sequence"/>
</dbReference>
<comment type="caution">
    <text evidence="1">The sequence shown here is derived from an EMBL/GenBank/DDBJ whole genome shotgun (WGS) entry which is preliminary data.</text>
</comment>
<keyword evidence="2" id="KW-1185">Reference proteome</keyword>
<dbReference type="RefSeq" id="WP_071388908.1">
    <property type="nucleotide sequence ID" value="NZ_MLQS01000001.1"/>
</dbReference>
<evidence type="ECO:0000313" key="1">
    <source>
        <dbReference type="EMBL" id="OIJ22353.1"/>
    </source>
</evidence>
<sequence length="83" mass="9459">MLGLRLIRGKKKVEDATHAKCPHCEKEVKIELWNKQTRAFLGDAIPCVTEGLNTKIPYQCPECFSGHLAKSIKFISKEKQDIF</sequence>
<reference evidence="1 2" key="1">
    <citation type="submission" date="2016-10" db="EMBL/GenBank/DDBJ databases">
        <title>Draft genome sequences of four alkaliphilic bacteria belonging to the Anaerobacillus genus.</title>
        <authorList>
            <person name="Bassil N.M."/>
            <person name="Lloyd J.R."/>
        </authorList>
    </citation>
    <scope>NUCLEOTIDE SEQUENCE [LARGE SCALE GENOMIC DNA]</scope>
    <source>
        <strain evidence="1 2">DSM 22531</strain>
    </source>
</reference>
<protein>
    <submittedName>
        <fullName evidence="1">Uncharacterized protein</fullName>
    </submittedName>
</protein>
<organism evidence="1 2">
    <name type="scientific">Anaerobacillus alkalidiazotrophicus</name>
    <dbReference type="NCBI Taxonomy" id="472963"/>
    <lineage>
        <taxon>Bacteria</taxon>
        <taxon>Bacillati</taxon>
        <taxon>Bacillota</taxon>
        <taxon>Bacilli</taxon>
        <taxon>Bacillales</taxon>
        <taxon>Bacillaceae</taxon>
        <taxon>Anaerobacillus</taxon>
    </lineage>
</organism>
<gene>
    <name evidence="1" type="ORF">BKP45_06880</name>
</gene>